<sequence length="83" mass="9516">MAGKSLTKERRRRTIRVNSSREKRMAGMDFVVRDTRGGGECLTESNSDSTRLLIFFSLTKIFAAKCNQYSMDMDTICVFHLTQ</sequence>
<gene>
    <name evidence="1" type="ORF">RCOM_1705720</name>
</gene>
<name>B9RWY3_RICCO</name>
<accession>B9RWY3</accession>
<dbReference type="EMBL" id="EQ973825">
    <property type="protein sequence ID" value="EEF44138.1"/>
    <property type="molecule type" value="Genomic_DNA"/>
</dbReference>
<reference evidence="2" key="1">
    <citation type="journal article" date="2010" name="Nat. Biotechnol.">
        <title>Draft genome sequence of the oilseed species Ricinus communis.</title>
        <authorList>
            <person name="Chan A.P."/>
            <person name="Crabtree J."/>
            <person name="Zhao Q."/>
            <person name="Lorenzi H."/>
            <person name="Orvis J."/>
            <person name="Puiu D."/>
            <person name="Melake-Berhan A."/>
            <person name="Jones K.M."/>
            <person name="Redman J."/>
            <person name="Chen G."/>
            <person name="Cahoon E.B."/>
            <person name="Gedil M."/>
            <person name="Stanke M."/>
            <person name="Haas B.J."/>
            <person name="Wortman J.R."/>
            <person name="Fraser-Liggett C.M."/>
            <person name="Ravel J."/>
            <person name="Rabinowicz P.D."/>
        </authorList>
    </citation>
    <scope>NUCLEOTIDE SEQUENCE [LARGE SCALE GENOMIC DNA]</scope>
    <source>
        <strain evidence="2">cv. Hale</strain>
    </source>
</reference>
<evidence type="ECO:0000313" key="2">
    <source>
        <dbReference type="Proteomes" id="UP000008311"/>
    </source>
</evidence>
<evidence type="ECO:0000313" key="1">
    <source>
        <dbReference type="EMBL" id="EEF44138.1"/>
    </source>
</evidence>
<keyword evidence="2" id="KW-1185">Reference proteome</keyword>
<dbReference type="Proteomes" id="UP000008311">
    <property type="component" value="Unassembled WGS sequence"/>
</dbReference>
<proteinExistence type="predicted"/>
<organism evidence="1 2">
    <name type="scientific">Ricinus communis</name>
    <name type="common">Castor bean</name>
    <dbReference type="NCBI Taxonomy" id="3988"/>
    <lineage>
        <taxon>Eukaryota</taxon>
        <taxon>Viridiplantae</taxon>
        <taxon>Streptophyta</taxon>
        <taxon>Embryophyta</taxon>
        <taxon>Tracheophyta</taxon>
        <taxon>Spermatophyta</taxon>
        <taxon>Magnoliopsida</taxon>
        <taxon>eudicotyledons</taxon>
        <taxon>Gunneridae</taxon>
        <taxon>Pentapetalae</taxon>
        <taxon>rosids</taxon>
        <taxon>fabids</taxon>
        <taxon>Malpighiales</taxon>
        <taxon>Euphorbiaceae</taxon>
        <taxon>Acalyphoideae</taxon>
        <taxon>Acalypheae</taxon>
        <taxon>Ricinus</taxon>
    </lineage>
</organism>
<dbReference type="AlphaFoldDB" id="B9RWY3"/>
<dbReference type="InParanoid" id="B9RWY3"/>
<protein>
    <submittedName>
        <fullName evidence="1">Uncharacterized protein</fullName>
    </submittedName>
</protein>